<dbReference type="GO" id="GO:0062054">
    <property type="term" value="F:fluoride channel activity"/>
    <property type="evidence" value="ECO:0007669"/>
    <property type="project" value="UniProtKB-UniRule"/>
</dbReference>
<comment type="function">
    <text evidence="12">Fluoride-specific ion channel. Important for reducing fluoride concentration in the cell, thus reducing its toxicity.</text>
</comment>
<dbReference type="PANTHER" id="PTHR28259">
    <property type="entry name" value="FLUORIDE EXPORT PROTEIN 1-RELATED"/>
    <property type="match status" value="1"/>
</dbReference>
<dbReference type="GO" id="GO:0046872">
    <property type="term" value="F:metal ion binding"/>
    <property type="evidence" value="ECO:0007669"/>
    <property type="project" value="UniProtKB-KW"/>
</dbReference>
<comment type="similarity">
    <text evidence="10 12">Belongs to the fluoride channel Fluc/FEX (TC 1.A.43) family.</text>
</comment>
<dbReference type="AlphaFoldDB" id="A0A917DJB8"/>
<keyword evidence="4 12" id="KW-0812">Transmembrane</keyword>
<comment type="subcellular location">
    <subcellularLocation>
        <location evidence="1 12">Cell membrane</location>
        <topology evidence="1 12">Multi-pass membrane protein</topology>
    </subcellularLocation>
</comment>
<dbReference type="PANTHER" id="PTHR28259:SF1">
    <property type="entry name" value="FLUORIDE EXPORT PROTEIN 1-RELATED"/>
    <property type="match status" value="1"/>
</dbReference>
<feature type="transmembrane region" description="Helical" evidence="12">
    <location>
        <begin position="110"/>
        <end position="134"/>
    </location>
</feature>
<evidence type="ECO:0000256" key="10">
    <source>
        <dbReference type="ARBA" id="ARBA00035120"/>
    </source>
</evidence>
<name>A0A917DJB8_9SPHN</name>
<feature type="transmembrane region" description="Helical" evidence="12">
    <location>
        <begin position="77"/>
        <end position="98"/>
    </location>
</feature>
<feature type="transmembrane region" description="Helical" evidence="12">
    <location>
        <begin position="44"/>
        <end position="65"/>
    </location>
</feature>
<keyword evidence="5 12" id="KW-1133">Transmembrane helix</keyword>
<dbReference type="OrthoDB" id="9806299at2"/>
<dbReference type="Pfam" id="PF02537">
    <property type="entry name" value="CRCB"/>
    <property type="match status" value="1"/>
</dbReference>
<evidence type="ECO:0000256" key="6">
    <source>
        <dbReference type="ARBA" id="ARBA00023053"/>
    </source>
</evidence>
<feature type="binding site" evidence="12">
    <location>
        <position position="88"/>
    </location>
    <ligand>
        <name>Na(+)</name>
        <dbReference type="ChEBI" id="CHEBI:29101"/>
        <note>structural</note>
    </ligand>
</feature>
<evidence type="ECO:0000256" key="1">
    <source>
        <dbReference type="ARBA" id="ARBA00004651"/>
    </source>
</evidence>
<dbReference type="Proteomes" id="UP000598997">
    <property type="component" value="Unassembled WGS sequence"/>
</dbReference>
<gene>
    <name evidence="12 13" type="primary">crcB</name>
    <name evidence="12" type="synonym">fluC</name>
    <name evidence="13" type="ORF">GCM10010989_15390</name>
</gene>
<evidence type="ECO:0000256" key="12">
    <source>
        <dbReference type="HAMAP-Rule" id="MF_00454"/>
    </source>
</evidence>
<keyword evidence="8 12" id="KW-0472">Membrane</keyword>
<proteinExistence type="inferred from homology"/>
<dbReference type="RefSeq" id="WP_066766392.1">
    <property type="nucleotide sequence ID" value="NZ_BMIO01000004.1"/>
</dbReference>
<evidence type="ECO:0000313" key="13">
    <source>
        <dbReference type="EMBL" id="GGD42321.1"/>
    </source>
</evidence>
<keyword evidence="12" id="KW-0479">Metal-binding</keyword>
<evidence type="ECO:0000256" key="3">
    <source>
        <dbReference type="ARBA" id="ARBA00022519"/>
    </source>
</evidence>
<dbReference type="GO" id="GO:0005886">
    <property type="term" value="C:plasma membrane"/>
    <property type="evidence" value="ECO:0007669"/>
    <property type="project" value="UniProtKB-SubCell"/>
</dbReference>
<keyword evidence="6 12" id="KW-0915">Sodium</keyword>
<feature type="binding site" evidence="12">
    <location>
        <position position="91"/>
    </location>
    <ligand>
        <name>Na(+)</name>
        <dbReference type="ChEBI" id="CHEBI:29101"/>
        <note>structural</note>
    </ligand>
</feature>
<keyword evidence="7 12" id="KW-0406">Ion transport</keyword>
<protein>
    <recommendedName>
        <fullName evidence="12">Fluoride-specific ion channel FluC</fullName>
    </recommendedName>
</protein>
<keyword evidence="12" id="KW-0813">Transport</keyword>
<evidence type="ECO:0000313" key="14">
    <source>
        <dbReference type="Proteomes" id="UP000598997"/>
    </source>
</evidence>
<reference evidence="13 14" key="1">
    <citation type="journal article" date="2014" name="Int. J. Syst. Evol. Microbiol.">
        <title>Complete genome sequence of Corynebacterium casei LMG S-19264T (=DSM 44701T), isolated from a smear-ripened cheese.</title>
        <authorList>
            <consortium name="US DOE Joint Genome Institute (JGI-PGF)"/>
            <person name="Walter F."/>
            <person name="Albersmeier A."/>
            <person name="Kalinowski J."/>
            <person name="Ruckert C."/>
        </authorList>
    </citation>
    <scope>NUCLEOTIDE SEQUENCE [LARGE SCALE GENOMIC DNA]</scope>
    <source>
        <strain evidence="13 14">CGMCC 1.15358</strain>
    </source>
</reference>
<dbReference type="InterPro" id="IPR003691">
    <property type="entry name" value="FluC"/>
</dbReference>
<comment type="catalytic activity">
    <reaction evidence="11">
        <text>fluoride(in) = fluoride(out)</text>
        <dbReference type="Rhea" id="RHEA:76159"/>
        <dbReference type="ChEBI" id="CHEBI:17051"/>
    </reaction>
    <physiologicalReaction direction="left-to-right" evidence="11">
        <dbReference type="Rhea" id="RHEA:76160"/>
    </physiologicalReaction>
</comment>
<evidence type="ECO:0000256" key="4">
    <source>
        <dbReference type="ARBA" id="ARBA00022692"/>
    </source>
</evidence>
<keyword evidence="9 12" id="KW-0407">Ion channel</keyword>
<keyword evidence="2 12" id="KW-1003">Cell membrane</keyword>
<evidence type="ECO:0000256" key="2">
    <source>
        <dbReference type="ARBA" id="ARBA00022475"/>
    </source>
</evidence>
<evidence type="ECO:0000256" key="9">
    <source>
        <dbReference type="ARBA" id="ARBA00023303"/>
    </source>
</evidence>
<keyword evidence="3" id="KW-0997">Cell inner membrane</keyword>
<organism evidence="13 14">
    <name type="scientific">Croceicoccus pelagius</name>
    <dbReference type="NCBI Taxonomy" id="1703341"/>
    <lineage>
        <taxon>Bacteria</taxon>
        <taxon>Pseudomonadati</taxon>
        <taxon>Pseudomonadota</taxon>
        <taxon>Alphaproteobacteria</taxon>
        <taxon>Sphingomonadales</taxon>
        <taxon>Erythrobacteraceae</taxon>
        <taxon>Croceicoccus</taxon>
    </lineage>
</organism>
<dbReference type="GO" id="GO:0140114">
    <property type="term" value="P:cellular detoxification of fluoride"/>
    <property type="evidence" value="ECO:0007669"/>
    <property type="project" value="UniProtKB-UniRule"/>
</dbReference>
<dbReference type="HAMAP" id="MF_00454">
    <property type="entry name" value="FluC"/>
    <property type="match status" value="1"/>
</dbReference>
<comment type="caution">
    <text evidence="13">The sequence shown here is derived from an EMBL/GenBank/DDBJ whole genome shotgun (WGS) entry which is preliminary data.</text>
</comment>
<dbReference type="EMBL" id="BMIO01000004">
    <property type="protein sequence ID" value="GGD42321.1"/>
    <property type="molecule type" value="Genomic_DNA"/>
</dbReference>
<comment type="activity regulation">
    <text evidence="12">Na(+) is not transported, but it plays an essential structural role and its presence is essential for fluoride channel function.</text>
</comment>
<dbReference type="NCBIfam" id="TIGR00494">
    <property type="entry name" value="crcB"/>
    <property type="match status" value="1"/>
</dbReference>
<accession>A0A917DJB8</accession>
<sequence length="138" mass="14124">MILPNALPASLMVALGGGTGALLRFHLGRVVGKLFPVAATAFPWATLTANVVGSLCMGLLAGWLARHGSDEGIGAEGWRLLLGVGLLGGFTTFSSFSLELVLLWERGAPGLAFTYALVSLAAGVAGLFLGLTIMRIAA</sequence>
<evidence type="ECO:0000256" key="11">
    <source>
        <dbReference type="ARBA" id="ARBA00035585"/>
    </source>
</evidence>
<evidence type="ECO:0000256" key="7">
    <source>
        <dbReference type="ARBA" id="ARBA00023065"/>
    </source>
</evidence>
<keyword evidence="14" id="KW-1185">Reference proteome</keyword>
<evidence type="ECO:0000256" key="5">
    <source>
        <dbReference type="ARBA" id="ARBA00022989"/>
    </source>
</evidence>
<evidence type="ECO:0000256" key="8">
    <source>
        <dbReference type="ARBA" id="ARBA00023136"/>
    </source>
</evidence>